<proteinExistence type="predicted"/>
<sequence length="118" mass="12696">MLSSLILCPSYASCQLFPTEPEVLGAQKTINDFLITSEKGLTNFTDVAEVTPIKEIVNNFITFARTNGVPGPELSFSPRGDPDDGTKAAFAPVDGVWIRGGPITLLELKPPHKAYCSV</sequence>
<dbReference type="RefSeq" id="XP_033577629.1">
    <property type="nucleotide sequence ID" value="XM_033723533.1"/>
</dbReference>
<dbReference type="GeneID" id="54464426"/>
<evidence type="ECO:0000313" key="3">
    <source>
        <dbReference type="RefSeq" id="XP_033577629.1"/>
    </source>
</evidence>
<protein>
    <submittedName>
        <fullName evidence="1 3">Uncharacterized protein</fullName>
    </submittedName>
</protein>
<dbReference type="OrthoDB" id="10416246at2759"/>
<evidence type="ECO:0000313" key="1">
    <source>
        <dbReference type="EMBL" id="KAF2810665.1"/>
    </source>
</evidence>
<keyword evidence="2" id="KW-1185">Reference proteome</keyword>
<reference evidence="3" key="2">
    <citation type="submission" date="2020-04" db="EMBL/GenBank/DDBJ databases">
        <authorList>
            <consortium name="NCBI Genome Project"/>
        </authorList>
    </citation>
    <scope>NUCLEOTIDE SEQUENCE</scope>
    <source>
        <strain evidence="3">CBS 304.34</strain>
    </source>
</reference>
<dbReference type="EMBL" id="MU003699">
    <property type="protein sequence ID" value="KAF2810665.1"/>
    <property type="molecule type" value="Genomic_DNA"/>
</dbReference>
<dbReference type="AlphaFoldDB" id="A0A6A6YRS6"/>
<reference evidence="1 3" key="1">
    <citation type="journal article" date="2020" name="Stud. Mycol.">
        <title>101 Dothideomycetes genomes: a test case for predicting lifestyles and emergence of pathogens.</title>
        <authorList>
            <person name="Haridas S."/>
            <person name="Albert R."/>
            <person name="Binder M."/>
            <person name="Bloem J."/>
            <person name="Labutti K."/>
            <person name="Salamov A."/>
            <person name="Andreopoulos B."/>
            <person name="Baker S."/>
            <person name="Barry K."/>
            <person name="Bills G."/>
            <person name="Bluhm B."/>
            <person name="Cannon C."/>
            <person name="Castanera R."/>
            <person name="Culley D."/>
            <person name="Daum C."/>
            <person name="Ezra D."/>
            <person name="Gonzalez J."/>
            <person name="Henrissat B."/>
            <person name="Kuo A."/>
            <person name="Liang C."/>
            <person name="Lipzen A."/>
            <person name="Lutzoni F."/>
            <person name="Magnuson J."/>
            <person name="Mondo S."/>
            <person name="Nolan M."/>
            <person name="Ohm R."/>
            <person name="Pangilinan J."/>
            <person name="Park H.-J."/>
            <person name="Ramirez L."/>
            <person name="Alfaro M."/>
            <person name="Sun H."/>
            <person name="Tritt A."/>
            <person name="Yoshinaga Y."/>
            <person name="Zwiers L.-H."/>
            <person name="Turgeon B."/>
            <person name="Goodwin S."/>
            <person name="Spatafora J."/>
            <person name="Crous P."/>
            <person name="Grigoriev I."/>
        </authorList>
    </citation>
    <scope>NUCLEOTIDE SEQUENCE</scope>
    <source>
        <strain evidence="1 3">CBS 304.34</strain>
    </source>
</reference>
<reference evidence="3" key="3">
    <citation type="submission" date="2025-04" db="UniProtKB">
        <authorList>
            <consortium name="RefSeq"/>
        </authorList>
    </citation>
    <scope>IDENTIFICATION</scope>
    <source>
        <strain evidence="3">CBS 304.34</strain>
    </source>
</reference>
<gene>
    <name evidence="1 3" type="ORF">BDZ99DRAFT_497660</name>
</gene>
<dbReference type="Proteomes" id="UP000504636">
    <property type="component" value="Unplaced"/>
</dbReference>
<name>A0A6A6YRS6_9PEZI</name>
<organism evidence="1">
    <name type="scientific">Mytilinidion resinicola</name>
    <dbReference type="NCBI Taxonomy" id="574789"/>
    <lineage>
        <taxon>Eukaryota</taxon>
        <taxon>Fungi</taxon>
        <taxon>Dikarya</taxon>
        <taxon>Ascomycota</taxon>
        <taxon>Pezizomycotina</taxon>
        <taxon>Dothideomycetes</taxon>
        <taxon>Pleosporomycetidae</taxon>
        <taxon>Mytilinidiales</taxon>
        <taxon>Mytilinidiaceae</taxon>
        <taxon>Mytilinidion</taxon>
    </lineage>
</organism>
<accession>A0A6A6YRS6</accession>
<evidence type="ECO:0000313" key="2">
    <source>
        <dbReference type="Proteomes" id="UP000504636"/>
    </source>
</evidence>